<evidence type="ECO:0000313" key="3">
    <source>
        <dbReference type="Proteomes" id="UP000002051"/>
    </source>
</evidence>
<keyword evidence="3" id="KW-1185">Reference proteome</keyword>
<accession>G7I2T5</accession>
<gene>
    <name evidence="1" type="ordered locus">MTR_1g089300</name>
</gene>
<reference evidence="2" key="3">
    <citation type="submission" date="2015-04" db="UniProtKB">
        <authorList>
            <consortium name="EnsemblPlants"/>
        </authorList>
    </citation>
    <scope>IDENTIFICATION</scope>
    <source>
        <strain evidence="2">cv. Jemalong A17</strain>
    </source>
</reference>
<protein>
    <submittedName>
        <fullName evidence="1 2">Uncharacterized protein</fullName>
    </submittedName>
</protein>
<reference evidence="1 3" key="2">
    <citation type="journal article" date="2014" name="BMC Genomics">
        <title>An improved genome release (version Mt4.0) for the model legume Medicago truncatula.</title>
        <authorList>
            <person name="Tang H."/>
            <person name="Krishnakumar V."/>
            <person name="Bidwell S."/>
            <person name="Rosen B."/>
            <person name="Chan A."/>
            <person name="Zhou S."/>
            <person name="Gentzbittel L."/>
            <person name="Childs K.L."/>
            <person name="Yandell M."/>
            <person name="Gundlach H."/>
            <person name="Mayer K.F."/>
            <person name="Schwartz D.C."/>
            <person name="Town C.D."/>
        </authorList>
    </citation>
    <scope>GENOME REANNOTATION</scope>
    <source>
        <strain evidence="2 3">cv. Jemalong A17</strain>
    </source>
</reference>
<evidence type="ECO:0000313" key="2">
    <source>
        <dbReference type="EnsemblPlants" id="AES61840"/>
    </source>
</evidence>
<dbReference type="EMBL" id="CM001217">
    <property type="protein sequence ID" value="AES61840.1"/>
    <property type="molecule type" value="Genomic_DNA"/>
</dbReference>
<evidence type="ECO:0000313" key="1">
    <source>
        <dbReference type="EMBL" id="AES61840.1"/>
    </source>
</evidence>
<dbReference type="AlphaFoldDB" id="G7I2T5"/>
<dbReference type="HOGENOM" id="CLU_2708494_0_0_1"/>
<name>G7I2T5_MEDTR</name>
<proteinExistence type="predicted"/>
<dbReference type="EnsemblPlants" id="AES61840">
    <property type="protein sequence ID" value="AES61840"/>
    <property type="gene ID" value="MTR_1g089300"/>
</dbReference>
<reference evidence="1 3" key="1">
    <citation type="journal article" date="2011" name="Nature">
        <title>The Medicago genome provides insight into the evolution of rhizobial symbioses.</title>
        <authorList>
            <person name="Young N.D."/>
            <person name="Debelle F."/>
            <person name="Oldroyd G.E."/>
            <person name="Geurts R."/>
            <person name="Cannon S.B."/>
            <person name="Udvardi M.K."/>
            <person name="Benedito V.A."/>
            <person name="Mayer K.F."/>
            <person name="Gouzy J."/>
            <person name="Schoof H."/>
            <person name="Van de Peer Y."/>
            <person name="Proost S."/>
            <person name="Cook D.R."/>
            <person name="Meyers B.C."/>
            <person name="Spannagl M."/>
            <person name="Cheung F."/>
            <person name="De Mita S."/>
            <person name="Krishnakumar V."/>
            <person name="Gundlach H."/>
            <person name="Zhou S."/>
            <person name="Mudge J."/>
            <person name="Bharti A.K."/>
            <person name="Murray J.D."/>
            <person name="Naoumkina M.A."/>
            <person name="Rosen B."/>
            <person name="Silverstein K.A."/>
            <person name="Tang H."/>
            <person name="Rombauts S."/>
            <person name="Zhao P.X."/>
            <person name="Zhou P."/>
            <person name="Barbe V."/>
            <person name="Bardou P."/>
            <person name="Bechner M."/>
            <person name="Bellec A."/>
            <person name="Berger A."/>
            <person name="Berges H."/>
            <person name="Bidwell S."/>
            <person name="Bisseling T."/>
            <person name="Choisne N."/>
            <person name="Couloux A."/>
            <person name="Denny R."/>
            <person name="Deshpande S."/>
            <person name="Dai X."/>
            <person name="Doyle J.J."/>
            <person name="Dudez A.M."/>
            <person name="Farmer A.D."/>
            <person name="Fouteau S."/>
            <person name="Franken C."/>
            <person name="Gibelin C."/>
            <person name="Gish J."/>
            <person name="Goldstein S."/>
            <person name="Gonzalez A.J."/>
            <person name="Green P.J."/>
            <person name="Hallab A."/>
            <person name="Hartog M."/>
            <person name="Hua A."/>
            <person name="Humphray S.J."/>
            <person name="Jeong D.H."/>
            <person name="Jing Y."/>
            <person name="Jocker A."/>
            <person name="Kenton S.M."/>
            <person name="Kim D.J."/>
            <person name="Klee K."/>
            <person name="Lai H."/>
            <person name="Lang C."/>
            <person name="Lin S."/>
            <person name="Macmil S.L."/>
            <person name="Magdelenat G."/>
            <person name="Matthews L."/>
            <person name="McCorrison J."/>
            <person name="Monaghan E.L."/>
            <person name="Mun J.H."/>
            <person name="Najar F.Z."/>
            <person name="Nicholson C."/>
            <person name="Noirot C."/>
            <person name="O'Bleness M."/>
            <person name="Paule C.R."/>
            <person name="Poulain J."/>
            <person name="Prion F."/>
            <person name="Qin B."/>
            <person name="Qu C."/>
            <person name="Retzel E.F."/>
            <person name="Riddle C."/>
            <person name="Sallet E."/>
            <person name="Samain S."/>
            <person name="Samson N."/>
            <person name="Sanders I."/>
            <person name="Saurat O."/>
            <person name="Scarpelli C."/>
            <person name="Schiex T."/>
            <person name="Segurens B."/>
            <person name="Severin A.J."/>
            <person name="Sherrier D.J."/>
            <person name="Shi R."/>
            <person name="Sims S."/>
            <person name="Singer S.R."/>
            <person name="Sinharoy S."/>
            <person name="Sterck L."/>
            <person name="Viollet A."/>
            <person name="Wang B.B."/>
            <person name="Wang K."/>
            <person name="Wang M."/>
            <person name="Wang X."/>
            <person name="Warfsmann J."/>
            <person name="Weissenbach J."/>
            <person name="White D.D."/>
            <person name="White J.D."/>
            <person name="Wiley G.B."/>
            <person name="Wincker P."/>
            <person name="Xing Y."/>
            <person name="Yang L."/>
            <person name="Yao Z."/>
            <person name="Ying F."/>
            <person name="Zhai J."/>
            <person name="Zhou L."/>
            <person name="Zuber A."/>
            <person name="Denarie J."/>
            <person name="Dixon R.A."/>
            <person name="May G.D."/>
            <person name="Schwartz D.C."/>
            <person name="Rogers J."/>
            <person name="Quetier F."/>
            <person name="Town C.D."/>
            <person name="Roe B.A."/>
        </authorList>
    </citation>
    <scope>NUCLEOTIDE SEQUENCE [LARGE SCALE GENOMIC DNA]</scope>
    <source>
        <strain evidence="1">A17</strain>
        <strain evidence="2 3">cv. Jemalong A17</strain>
    </source>
</reference>
<dbReference type="Proteomes" id="UP000002051">
    <property type="component" value="Unassembled WGS sequence"/>
</dbReference>
<dbReference type="PaxDb" id="3880-AES61840"/>
<organism evidence="1 3">
    <name type="scientific">Medicago truncatula</name>
    <name type="common">Barrel medic</name>
    <name type="synonym">Medicago tribuloides</name>
    <dbReference type="NCBI Taxonomy" id="3880"/>
    <lineage>
        <taxon>Eukaryota</taxon>
        <taxon>Viridiplantae</taxon>
        <taxon>Streptophyta</taxon>
        <taxon>Embryophyta</taxon>
        <taxon>Tracheophyta</taxon>
        <taxon>Spermatophyta</taxon>
        <taxon>Magnoliopsida</taxon>
        <taxon>eudicotyledons</taxon>
        <taxon>Gunneridae</taxon>
        <taxon>Pentapetalae</taxon>
        <taxon>rosids</taxon>
        <taxon>fabids</taxon>
        <taxon>Fabales</taxon>
        <taxon>Fabaceae</taxon>
        <taxon>Papilionoideae</taxon>
        <taxon>50 kb inversion clade</taxon>
        <taxon>NPAAA clade</taxon>
        <taxon>Hologalegina</taxon>
        <taxon>IRL clade</taxon>
        <taxon>Trifolieae</taxon>
        <taxon>Medicago</taxon>
    </lineage>
</organism>
<sequence length="73" mass="8213">MWDMDFSQYTPVTSSTLWALVRESAVTPSNTLLGLVRESVELGVIKQAQSTKPARLTCYFLWIKLEFELAASS</sequence>